<organism evidence="2 3">
    <name type="scientific">Paspalum notatum var. saurae</name>
    <dbReference type="NCBI Taxonomy" id="547442"/>
    <lineage>
        <taxon>Eukaryota</taxon>
        <taxon>Viridiplantae</taxon>
        <taxon>Streptophyta</taxon>
        <taxon>Embryophyta</taxon>
        <taxon>Tracheophyta</taxon>
        <taxon>Spermatophyta</taxon>
        <taxon>Magnoliopsida</taxon>
        <taxon>Liliopsida</taxon>
        <taxon>Poales</taxon>
        <taxon>Poaceae</taxon>
        <taxon>PACMAD clade</taxon>
        <taxon>Panicoideae</taxon>
        <taxon>Andropogonodae</taxon>
        <taxon>Paspaleae</taxon>
        <taxon>Paspalinae</taxon>
        <taxon>Paspalum</taxon>
    </lineage>
</organism>
<keyword evidence="3" id="KW-1185">Reference proteome</keyword>
<accession>A0AAQ3U720</accession>
<feature type="region of interest" description="Disordered" evidence="1">
    <location>
        <begin position="1"/>
        <end position="27"/>
    </location>
</feature>
<evidence type="ECO:0000313" key="3">
    <source>
        <dbReference type="Proteomes" id="UP001341281"/>
    </source>
</evidence>
<proteinExistence type="predicted"/>
<evidence type="ECO:0000256" key="1">
    <source>
        <dbReference type="SAM" id="MobiDB-lite"/>
    </source>
</evidence>
<gene>
    <name evidence="2" type="ORF">U9M48_032057</name>
</gene>
<feature type="compositionally biased region" description="Polar residues" evidence="1">
    <location>
        <begin position="1"/>
        <end position="15"/>
    </location>
</feature>
<evidence type="ECO:0000313" key="2">
    <source>
        <dbReference type="EMBL" id="WVZ85102.1"/>
    </source>
</evidence>
<protein>
    <submittedName>
        <fullName evidence="2">Uncharacterized protein</fullName>
    </submittedName>
</protein>
<name>A0AAQ3U720_PASNO</name>
<sequence>MSSSFGGSDRTTVLPSRSKKAKSKSISGCTLDSESAANLHELLEMAICILRRQSAEWTSWTMWMTPGLSSNPSPTFTSGPTGMLLLEGTEKSRMVFSAMGGVGCFVLVDPNSSVDGTGLCPWIVF</sequence>
<dbReference type="Proteomes" id="UP001341281">
    <property type="component" value="Chromosome 07"/>
</dbReference>
<dbReference type="EMBL" id="CP144751">
    <property type="protein sequence ID" value="WVZ85102.1"/>
    <property type="molecule type" value="Genomic_DNA"/>
</dbReference>
<reference evidence="2 3" key="1">
    <citation type="submission" date="2024-02" db="EMBL/GenBank/DDBJ databases">
        <title>High-quality chromosome-scale genome assembly of Pensacola bahiagrass (Paspalum notatum Flugge var. saurae).</title>
        <authorList>
            <person name="Vega J.M."/>
            <person name="Podio M."/>
            <person name="Orjuela J."/>
            <person name="Siena L.A."/>
            <person name="Pessino S.C."/>
            <person name="Combes M.C."/>
            <person name="Mariac C."/>
            <person name="Albertini E."/>
            <person name="Pupilli F."/>
            <person name="Ortiz J.P.A."/>
            <person name="Leblanc O."/>
        </authorList>
    </citation>
    <scope>NUCLEOTIDE SEQUENCE [LARGE SCALE GENOMIC DNA]</scope>
    <source>
        <strain evidence="2">R1</strain>
        <tissue evidence="2">Leaf</tissue>
    </source>
</reference>
<dbReference type="AlphaFoldDB" id="A0AAQ3U720"/>